<dbReference type="AlphaFoldDB" id="A0A455SZ98"/>
<evidence type="ECO:0000256" key="1">
    <source>
        <dbReference type="ARBA" id="ARBA00023016"/>
    </source>
</evidence>
<organism evidence="5">
    <name type="scientific">Thermogemmatispora argillosa</name>
    <dbReference type="NCBI Taxonomy" id="2045280"/>
    <lineage>
        <taxon>Bacteria</taxon>
        <taxon>Bacillati</taxon>
        <taxon>Chloroflexota</taxon>
        <taxon>Ktedonobacteria</taxon>
        <taxon>Thermogemmatisporales</taxon>
        <taxon>Thermogemmatisporaceae</taxon>
        <taxon>Thermogemmatispora</taxon>
    </lineage>
</organism>
<dbReference type="PANTHER" id="PTHR48094">
    <property type="entry name" value="PROTEIN/NUCLEIC ACID DEGLYCASE DJ-1-RELATED"/>
    <property type="match status" value="1"/>
</dbReference>
<dbReference type="EMBL" id="AP019377">
    <property type="protein sequence ID" value="BBH92419.1"/>
    <property type="molecule type" value="Genomic_DNA"/>
</dbReference>
<evidence type="ECO:0000256" key="2">
    <source>
        <dbReference type="ARBA" id="ARBA00023239"/>
    </source>
</evidence>
<feature type="domain" description="DJ-1/PfpI" evidence="4">
    <location>
        <begin position="29"/>
        <end position="219"/>
    </location>
</feature>
<gene>
    <name evidence="5" type="ORF">KTA_06180</name>
</gene>
<dbReference type="CDD" id="cd03141">
    <property type="entry name" value="GATase1_Hsp31_like"/>
    <property type="match status" value="1"/>
</dbReference>
<dbReference type="Gene3D" id="3.40.50.880">
    <property type="match status" value="1"/>
</dbReference>
<keyword evidence="2" id="KW-0456">Lyase</keyword>
<dbReference type="GO" id="GO:0005737">
    <property type="term" value="C:cytoplasm"/>
    <property type="evidence" value="ECO:0007669"/>
    <property type="project" value="TreeGrafter"/>
</dbReference>
<dbReference type="InterPro" id="IPR029062">
    <property type="entry name" value="Class_I_gatase-like"/>
</dbReference>
<evidence type="ECO:0000313" key="5">
    <source>
        <dbReference type="EMBL" id="BBH92419.1"/>
    </source>
</evidence>
<dbReference type="InterPro" id="IPR002818">
    <property type="entry name" value="DJ-1/PfpI"/>
</dbReference>
<evidence type="ECO:0000256" key="3">
    <source>
        <dbReference type="ARBA" id="ARBA00038493"/>
    </source>
</evidence>
<accession>A0A455SZ98</accession>
<dbReference type="GO" id="GO:0019172">
    <property type="term" value="F:glyoxalase III activity"/>
    <property type="evidence" value="ECO:0007669"/>
    <property type="project" value="TreeGrafter"/>
</dbReference>
<keyword evidence="1" id="KW-0346">Stress response</keyword>
<name>A0A455SZ98_9CHLR</name>
<protein>
    <recommendedName>
        <fullName evidence="4">DJ-1/PfpI domain-containing protein</fullName>
    </recommendedName>
</protein>
<dbReference type="PANTHER" id="PTHR48094:SF11">
    <property type="entry name" value="GLUTATHIONE-INDEPENDENT GLYOXALASE HSP31-RELATED"/>
    <property type="match status" value="1"/>
</dbReference>
<reference evidence="5" key="1">
    <citation type="submission" date="2018-12" db="EMBL/GenBank/DDBJ databases">
        <title>Novel natural products biosynthetic potential of the class Ktedonobacteria.</title>
        <authorList>
            <person name="Zheng Y."/>
            <person name="Saitou A."/>
            <person name="Wang C.M."/>
            <person name="Toyoda A."/>
            <person name="Minakuchi Y."/>
            <person name="Sekiguchi Y."/>
            <person name="Ueda K."/>
            <person name="Takano H."/>
            <person name="Sakai Y."/>
            <person name="Yokota A."/>
            <person name="Yabe S."/>
        </authorList>
    </citation>
    <scope>NUCLEOTIDE SEQUENCE</scope>
    <source>
        <strain evidence="5">A3-2</strain>
    </source>
</reference>
<evidence type="ECO:0000259" key="4">
    <source>
        <dbReference type="Pfam" id="PF01965"/>
    </source>
</evidence>
<sequence>MAQARHILMVVTGHDRIDDEHRTGIWFEEFAVPYQAFKEQGWQITVASPRGGSVPVDPRSEPKDEEAQKYAEARAQLHNTRPLAGINASDYDAIFLPGGHGVMFDLAEDTTLHRLLGDFERQGKIIAAVCHGPAGLIGARRDDGQPLVAGKTITAFTDEEERATGLDKFMPFLLETRLRELGANFVTRPNWSDHVERDGRLITGQNPQSSASIARAVIEALS</sequence>
<proteinExistence type="inferred from homology"/>
<dbReference type="GO" id="GO:0019243">
    <property type="term" value="P:methylglyoxal catabolic process to D-lactate via S-lactoyl-glutathione"/>
    <property type="evidence" value="ECO:0007669"/>
    <property type="project" value="TreeGrafter"/>
</dbReference>
<comment type="similarity">
    <text evidence="3">Belongs to the peptidase C56 family. HSP31-like subfamily.</text>
</comment>
<dbReference type="Pfam" id="PF01965">
    <property type="entry name" value="DJ-1_PfpI"/>
    <property type="match status" value="1"/>
</dbReference>
<dbReference type="SUPFAM" id="SSF52317">
    <property type="entry name" value="Class I glutamine amidotransferase-like"/>
    <property type="match status" value="1"/>
</dbReference>
<dbReference type="InterPro" id="IPR050325">
    <property type="entry name" value="Prot/Nucl_acid_deglycase"/>
</dbReference>